<dbReference type="PANTHER" id="PTHR43214:SF43">
    <property type="entry name" value="TWO-COMPONENT RESPONSE REGULATOR"/>
    <property type="match status" value="1"/>
</dbReference>
<dbReference type="CDD" id="cd06170">
    <property type="entry name" value="LuxR_C_like"/>
    <property type="match status" value="1"/>
</dbReference>
<evidence type="ECO:0000259" key="5">
    <source>
        <dbReference type="PROSITE" id="PS50110"/>
    </source>
</evidence>
<dbReference type="PRINTS" id="PR00038">
    <property type="entry name" value="HTHLUXR"/>
</dbReference>
<dbReference type="PANTHER" id="PTHR43214">
    <property type="entry name" value="TWO-COMPONENT RESPONSE REGULATOR"/>
    <property type="match status" value="1"/>
</dbReference>
<organism evidence="6 7">
    <name type="scientific">Janibacter terrae</name>
    <dbReference type="NCBI Taxonomy" id="103817"/>
    <lineage>
        <taxon>Bacteria</taxon>
        <taxon>Bacillati</taxon>
        <taxon>Actinomycetota</taxon>
        <taxon>Actinomycetes</taxon>
        <taxon>Micrococcales</taxon>
        <taxon>Intrasporangiaceae</taxon>
        <taxon>Janibacter</taxon>
    </lineage>
</organism>
<feature type="domain" description="Response regulatory" evidence="5">
    <location>
        <begin position="13"/>
        <end position="129"/>
    </location>
</feature>
<dbReference type="EMBL" id="CP104874">
    <property type="protein sequence ID" value="WWF04499.1"/>
    <property type="molecule type" value="Genomic_DNA"/>
</dbReference>
<proteinExistence type="predicted"/>
<dbReference type="CDD" id="cd17535">
    <property type="entry name" value="REC_NarL-like"/>
    <property type="match status" value="1"/>
</dbReference>
<accession>A0ABZ2FB11</accession>
<dbReference type="SMART" id="SM00421">
    <property type="entry name" value="HTH_LUXR"/>
    <property type="match status" value="1"/>
</dbReference>
<evidence type="ECO:0000259" key="4">
    <source>
        <dbReference type="PROSITE" id="PS50043"/>
    </source>
</evidence>
<dbReference type="InterPro" id="IPR058245">
    <property type="entry name" value="NreC/VraR/RcsB-like_REC"/>
</dbReference>
<dbReference type="SUPFAM" id="SSF46894">
    <property type="entry name" value="C-terminal effector domain of the bipartite response regulators"/>
    <property type="match status" value="1"/>
</dbReference>
<dbReference type="SMART" id="SM00448">
    <property type="entry name" value="REC"/>
    <property type="match status" value="1"/>
</dbReference>
<dbReference type="RefSeq" id="WP_338537837.1">
    <property type="nucleotide sequence ID" value="NZ_CP104874.1"/>
</dbReference>
<dbReference type="PROSITE" id="PS50043">
    <property type="entry name" value="HTH_LUXR_2"/>
    <property type="match status" value="1"/>
</dbReference>
<dbReference type="Proteomes" id="UP001381003">
    <property type="component" value="Chromosome"/>
</dbReference>
<dbReference type="PROSITE" id="PS00622">
    <property type="entry name" value="HTH_LUXR_1"/>
    <property type="match status" value="1"/>
</dbReference>
<reference evidence="6 7" key="1">
    <citation type="submission" date="2022-09" db="EMBL/GenBank/DDBJ databases">
        <title>Complete genome sequence of Janibacter terrae strain COS04-44, PCL-degrading bacteria isolated from oil spilled coast.</title>
        <authorList>
            <person name="Park H."/>
            <person name="Kim J.Y."/>
            <person name="An S.H."/>
            <person name="Lee C.M."/>
            <person name="Weon H.-Y."/>
        </authorList>
    </citation>
    <scope>NUCLEOTIDE SEQUENCE [LARGE SCALE GENOMIC DNA]</scope>
    <source>
        <strain evidence="6 7">COS04-44</strain>
    </source>
</reference>
<evidence type="ECO:0000313" key="6">
    <source>
        <dbReference type="EMBL" id="WWF04499.1"/>
    </source>
</evidence>
<gene>
    <name evidence="6" type="ORF">N5P18_12475</name>
</gene>
<name>A0ABZ2FB11_9MICO</name>
<dbReference type="InterPro" id="IPR000792">
    <property type="entry name" value="Tscrpt_reg_LuxR_C"/>
</dbReference>
<feature type="modified residue" description="4-aspartylphosphate" evidence="3">
    <location>
        <position position="64"/>
    </location>
</feature>
<dbReference type="PROSITE" id="PS50110">
    <property type="entry name" value="RESPONSE_REGULATORY"/>
    <property type="match status" value="1"/>
</dbReference>
<dbReference type="SUPFAM" id="SSF52172">
    <property type="entry name" value="CheY-like"/>
    <property type="match status" value="1"/>
</dbReference>
<feature type="domain" description="HTH luxR-type" evidence="4">
    <location>
        <begin position="153"/>
        <end position="218"/>
    </location>
</feature>
<sequence length="221" mass="22618">MTSPGEGTTAGHVVLVVDDHPVVRNGLTALLAGLPWVARTVEAESVFSALDVAGQHAPSLAVVDLGLPDGDGIDLTRRLRALLPDLRVLVLTMTSSGDSARAALGAGASGYVLKETAPDVLLGALRTVADGGLVLGPDVGSGELLGEGTKGGVPAPFARLSPRELQLVRLVAAGRSNAEIARRMSLADKTVRNQVSSVLSRTGAADRLQLALLARETGLVD</sequence>
<dbReference type="InterPro" id="IPR016032">
    <property type="entry name" value="Sig_transdc_resp-reg_C-effctor"/>
</dbReference>
<dbReference type="InterPro" id="IPR011006">
    <property type="entry name" value="CheY-like_superfamily"/>
</dbReference>
<evidence type="ECO:0000256" key="2">
    <source>
        <dbReference type="ARBA" id="ARBA00023125"/>
    </source>
</evidence>
<keyword evidence="2" id="KW-0238">DNA-binding</keyword>
<dbReference type="Pfam" id="PF00196">
    <property type="entry name" value="GerE"/>
    <property type="match status" value="1"/>
</dbReference>
<keyword evidence="7" id="KW-1185">Reference proteome</keyword>
<dbReference type="Pfam" id="PF00072">
    <property type="entry name" value="Response_reg"/>
    <property type="match status" value="1"/>
</dbReference>
<evidence type="ECO:0000313" key="7">
    <source>
        <dbReference type="Proteomes" id="UP001381003"/>
    </source>
</evidence>
<dbReference type="InterPro" id="IPR039420">
    <property type="entry name" value="WalR-like"/>
</dbReference>
<protein>
    <submittedName>
        <fullName evidence="6">Response regulator transcription factor</fullName>
    </submittedName>
</protein>
<dbReference type="Gene3D" id="3.40.50.2300">
    <property type="match status" value="1"/>
</dbReference>
<dbReference type="InterPro" id="IPR001789">
    <property type="entry name" value="Sig_transdc_resp-reg_receiver"/>
</dbReference>
<evidence type="ECO:0000256" key="1">
    <source>
        <dbReference type="ARBA" id="ARBA00022553"/>
    </source>
</evidence>
<evidence type="ECO:0000256" key="3">
    <source>
        <dbReference type="PROSITE-ProRule" id="PRU00169"/>
    </source>
</evidence>
<keyword evidence="1 3" id="KW-0597">Phosphoprotein</keyword>